<evidence type="ECO:0000313" key="3">
    <source>
        <dbReference type="Proteomes" id="UP000576082"/>
    </source>
</evidence>
<name>A0A7X9XBQ7_9BACT</name>
<dbReference type="AlphaFoldDB" id="A0A7X9XBQ7"/>
<dbReference type="Proteomes" id="UP000576082">
    <property type="component" value="Unassembled WGS sequence"/>
</dbReference>
<dbReference type="RefSeq" id="WP_169659214.1">
    <property type="nucleotide sequence ID" value="NZ_JABANE010000082.1"/>
</dbReference>
<protein>
    <submittedName>
        <fullName evidence="2">CHAT domain-containing protein</fullName>
    </submittedName>
</protein>
<evidence type="ECO:0000259" key="1">
    <source>
        <dbReference type="Pfam" id="PF12770"/>
    </source>
</evidence>
<dbReference type="EMBL" id="JABANE010000082">
    <property type="protein sequence ID" value="NME70990.1"/>
    <property type="molecule type" value="Genomic_DNA"/>
</dbReference>
<evidence type="ECO:0000313" key="2">
    <source>
        <dbReference type="EMBL" id="NME70990.1"/>
    </source>
</evidence>
<organism evidence="2 3">
    <name type="scientific">Flammeovirga aprica JL-4</name>
    <dbReference type="NCBI Taxonomy" id="694437"/>
    <lineage>
        <taxon>Bacteria</taxon>
        <taxon>Pseudomonadati</taxon>
        <taxon>Bacteroidota</taxon>
        <taxon>Cytophagia</taxon>
        <taxon>Cytophagales</taxon>
        <taxon>Flammeovirgaceae</taxon>
        <taxon>Flammeovirga</taxon>
    </lineage>
</organism>
<reference evidence="2 3" key="1">
    <citation type="submission" date="2020-04" db="EMBL/GenBank/DDBJ databases">
        <title>Flammeovirga sp. SR4, a novel species isolated from seawater.</title>
        <authorList>
            <person name="Wang X."/>
        </authorList>
    </citation>
    <scope>NUCLEOTIDE SEQUENCE [LARGE SCALE GENOMIC DNA]</scope>
    <source>
        <strain evidence="2 3">ATCC 23126</strain>
    </source>
</reference>
<dbReference type="InterPro" id="IPR011990">
    <property type="entry name" value="TPR-like_helical_dom_sf"/>
</dbReference>
<comment type="caution">
    <text evidence="2">The sequence shown here is derived from an EMBL/GenBank/DDBJ whole genome shotgun (WGS) entry which is preliminary data.</text>
</comment>
<dbReference type="InterPro" id="IPR024983">
    <property type="entry name" value="CHAT_dom"/>
</dbReference>
<gene>
    <name evidence="2" type="ORF">HHU12_23685</name>
</gene>
<dbReference type="Gene3D" id="1.25.40.10">
    <property type="entry name" value="Tetratricopeptide repeat domain"/>
    <property type="match status" value="1"/>
</dbReference>
<proteinExistence type="predicted"/>
<feature type="domain" description="CHAT" evidence="1">
    <location>
        <begin position="678"/>
        <end position="1016"/>
    </location>
</feature>
<dbReference type="Pfam" id="PF12770">
    <property type="entry name" value="CHAT"/>
    <property type="match status" value="1"/>
</dbReference>
<accession>A0A7X9XBQ7</accession>
<keyword evidence="3" id="KW-1185">Reference proteome</keyword>
<sequence length="1017" mass="118309">MKLDPSISLNQTDYYREKSMSHISKTLQSLLFFLLCFHFQASAQSINNSKALRASLSEMQAERERVMQLRISYVQEQGEDWKSKWVEQVIAEMNGKNFFLRSVDTEEVMNFFGPEENKAVTQLREDYLEEVQDFLFYFKMDKKENFEELKELYKIIEAYHFIQIQKNAMVNPLQKIADKFFYVTPYLECLEKLYTEASPLEKEKYKEFYNDVQAFWTNAKRESLNFQRIREEYLEKESLDYATVMMLVSKMYNTNQYYLTTNLVNKSIAQLEASNDTKNYYYQIFLLNLNSLYMLQGDYEKMLEVQLKQKELGLLNNETALISSYLQLEEYEKTLTLAEEYLATADIKNPFYMGVVNMKVSSLFALKQYEKAYDACLELIAMSEKEGKEVHSGTYYILYEVCMHKNSLSDAEKYIMKAYDQSTKEMEHLKGMTDNSHSALLYIRMYYMKYVGVLMQQGKMDEIDFEKVLKEYAEFEFLIRNIMLTPSKADRKQVIKIAEECGDVIYQLAEKSTLKATKELAYNYTLLSKEIDLSSVIAIRKYAVDSKNKDYKNLFEEWMKVRKQILFHEEGVDIDSLKDISYGLHKELALKTKKEVLSEMEKNNVEWKEVQSALKPNQIAVEYVFYAPDRYAALVLKKEMESPVIIPLCQESDLKQWMEPERPMSEIEGVDFTYNQNGEQIVKLIIDPLRPYLSDVKTIYYSPSGILHGLSLEALKLTSEENAKRLGKEFRLKRVGKTSLLARQTKLSPRKATIFGGMNYDDQAFQNPQENDGERGLKVKEKKSGNNKQEQQQQIVGGTFNYLRGTLKEVDLIREELASSSVEVDLYTGNAATEDQFIEYCKAPTDILHIASHAYFSPYIKKENIAEGFYKGAEKIYADPDPMNRAGIVFSGANYFWETGKSFENKNDGILMASELSNYDLRKTHLAIVSACQSGIGQSTRSEGVYGFQRAFKLAGIAHQIISLWTVDDAATQKFMTLFYQYYVELSDIDAAVVKAKEKLKEEYEHPYYWAAFVHVQ</sequence>